<evidence type="ECO:0000313" key="3">
    <source>
        <dbReference type="EMBL" id="MBD3931809.1"/>
    </source>
</evidence>
<feature type="region of interest" description="Disordered" evidence="1">
    <location>
        <begin position="1"/>
        <end position="21"/>
    </location>
</feature>
<protein>
    <submittedName>
        <fullName evidence="3">Peptidase M50</fullName>
    </submittedName>
</protein>
<feature type="transmembrane region" description="Helical" evidence="2">
    <location>
        <begin position="172"/>
        <end position="191"/>
    </location>
</feature>
<feature type="transmembrane region" description="Helical" evidence="2">
    <location>
        <begin position="301"/>
        <end position="320"/>
    </location>
</feature>
<dbReference type="RefSeq" id="WP_191209088.1">
    <property type="nucleotide sequence ID" value="NZ_BAABKL010000018.1"/>
</dbReference>
<feature type="transmembrane region" description="Helical" evidence="2">
    <location>
        <begin position="367"/>
        <end position="393"/>
    </location>
</feature>
<keyword evidence="4" id="KW-1185">Reference proteome</keyword>
<comment type="caution">
    <text evidence="3">The sequence shown here is derived from an EMBL/GenBank/DDBJ whole genome shotgun (WGS) entry which is preliminary data.</text>
</comment>
<feature type="compositionally biased region" description="Gly residues" evidence="1">
    <location>
        <begin position="116"/>
        <end position="137"/>
    </location>
</feature>
<keyword evidence="2" id="KW-0812">Transmembrane</keyword>
<dbReference type="EMBL" id="JACXYU010000003">
    <property type="protein sequence ID" value="MBD3931809.1"/>
    <property type="molecule type" value="Genomic_DNA"/>
</dbReference>
<evidence type="ECO:0000256" key="1">
    <source>
        <dbReference type="SAM" id="MobiDB-lite"/>
    </source>
</evidence>
<keyword evidence="2" id="KW-1133">Transmembrane helix</keyword>
<organism evidence="3 4">
    <name type="scientific">Streptomyces chumphonensis</name>
    <dbReference type="NCBI Taxonomy" id="1214925"/>
    <lineage>
        <taxon>Bacteria</taxon>
        <taxon>Bacillati</taxon>
        <taxon>Actinomycetota</taxon>
        <taxon>Actinomycetes</taxon>
        <taxon>Kitasatosporales</taxon>
        <taxon>Streptomycetaceae</taxon>
        <taxon>Streptomyces</taxon>
    </lineage>
</organism>
<sequence>MSAEGPPGRAAPPRPEDGYRPALRPGVLVSGEVLHGPRRVHLVKDTASGQSFQVGVKEHFLITRMDGTRTPDEIGAAYARAYGRRLGEGHWRQILGLLGGRGLLAGGPAPAEPPGTAGGGSAEASGGGTADGRGRGRGGNGVLAGSVRLVADAHATAGRLHEALGFLLARRWAVPLLFLVGAMTLVLAWHVGELATGAVELFRNPVLLTAGATLLWLSTALHELAHGLVARHYGGRVGEIGLRWRFPVVIMYCTVEDYLYLPGRTARIATALAGAVTNLLLLLPFFGLWALARPPGATGQALGGFLFLGALQALAMLVPLPPLDGYKVVAQLLGTAELAASSRRYVGLALRRDPEAARYPARARRAYRAYAAGAVGVVLLLLTGAVLLVRHILTTA</sequence>
<gene>
    <name evidence="3" type="ORF">IF129_09570</name>
</gene>
<keyword evidence="2" id="KW-0472">Membrane</keyword>
<proteinExistence type="predicted"/>
<feature type="region of interest" description="Disordered" evidence="1">
    <location>
        <begin position="106"/>
        <end position="137"/>
    </location>
</feature>
<evidence type="ECO:0000256" key="2">
    <source>
        <dbReference type="SAM" id="Phobius"/>
    </source>
</evidence>
<feature type="transmembrane region" description="Helical" evidence="2">
    <location>
        <begin position="267"/>
        <end position="289"/>
    </location>
</feature>
<dbReference type="AlphaFoldDB" id="A0A927EXE6"/>
<dbReference type="Proteomes" id="UP000632289">
    <property type="component" value="Unassembled WGS sequence"/>
</dbReference>
<accession>A0A927EXE6</accession>
<evidence type="ECO:0000313" key="4">
    <source>
        <dbReference type="Proteomes" id="UP000632289"/>
    </source>
</evidence>
<reference evidence="3" key="1">
    <citation type="submission" date="2020-09" db="EMBL/GenBank/DDBJ databases">
        <title>Secondary metabolite and genome analysis of marine Streptomyces chumphonensis KK1-2T.</title>
        <authorList>
            <person name="Phongsopitanun W."/>
            <person name="Kanchanasin P."/>
            <person name="Pittayakhajonwut P."/>
            <person name="Suwanborirux K."/>
            <person name="Tanasupawat S."/>
        </authorList>
    </citation>
    <scope>NUCLEOTIDE SEQUENCE</scope>
    <source>
        <strain evidence="3">KK1-2</strain>
    </source>
</reference>
<name>A0A927EXE6_9ACTN</name>